<gene>
    <name evidence="3" type="ORF">BJ960_000250</name>
</gene>
<accession>A0A852QZ22</accession>
<feature type="transmembrane region" description="Helical" evidence="1">
    <location>
        <begin position="78"/>
        <end position="95"/>
    </location>
</feature>
<keyword evidence="1" id="KW-0812">Transmembrane</keyword>
<comment type="caution">
    <text evidence="3">The sequence shown here is derived from an EMBL/GenBank/DDBJ whole genome shotgun (WGS) entry which is preliminary data.</text>
</comment>
<keyword evidence="4" id="KW-1185">Reference proteome</keyword>
<sequence length="169" mass="18381">MTEPQPKAQAGPAALRRRLSRRQWVGAVGLGAVLCVALAITLNPTPVDRGRGDDTRAFLSVLHGMGLPESFGYLELEFTANIIMFVPLGFFFALLGSGRWLWAAILFPLALSTGIELVQLLFLPERFADVSDIVANTLGGWIGVALAALVPRRPRRPRSGSAQESFRRP</sequence>
<dbReference type="PANTHER" id="PTHR36834">
    <property type="entry name" value="MEMBRANE PROTEIN-RELATED"/>
    <property type="match status" value="1"/>
</dbReference>
<evidence type="ECO:0000259" key="2">
    <source>
        <dbReference type="Pfam" id="PF04892"/>
    </source>
</evidence>
<dbReference type="Pfam" id="PF04892">
    <property type="entry name" value="VanZ"/>
    <property type="match status" value="1"/>
</dbReference>
<dbReference type="InterPro" id="IPR053150">
    <property type="entry name" value="Teicoplanin_resist-assoc"/>
</dbReference>
<reference evidence="3 4" key="1">
    <citation type="submission" date="2020-07" db="EMBL/GenBank/DDBJ databases">
        <title>Sequencing the genomes of 1000 actinobacteria strains.</title>
        <authorList>
            <person name="Klenk H.-P."/>
        </authorList>
    </citation>
    <scope>NUCLEOTIDE SEQUENCE [LARGE SCALE GENOMIC DNA]</scope>
    <source>
        <strain evidence="3 4">DSM 17380</strain>
    </source>
</reference>
<feature type="transmembrane region" description="Helical" evidence="1">
    <location>
        <begin position="100"/>
        <end position="121"/>
    </location>
</feature>
<dbReference type="AlphaFoldDB" id="A0A852QZ22"/>
<evidence type="ECO:0000313" key="4">
    <source>
        <dbReference type="Proteomes" id="UP000586095"/>
    </source>
</evidence>
<evidence type="ECO:0000313" key="3">
    <source>
        <dbReference type="EMBL" id="NYD25447.1"/>
    </source>
</evidence>
<keyword evidence="1" id="KW-1133">Transmembrane helix</keyword>
<dbReference type="PANTHER" id="PTHR36834:SF1">
    <property type="entry name" value="INTEGRAL MEMBRANE PROTEIN"/>
    <property type="match status" value="1"/>
</dbReference>
<keyword evidence="1" id="KW-0472">Membrane</keyword>
<dbReference type="EMBL" id="JACCBD010000001">
    <property type="protein sequence ID" value="NYD25447.1"/>
    <property type="molecule type" value="Genomic_DNA"/>
</dbReference>
<protein>
    <recommendedName>
        <fullName evidence="2">VanZ-like domain-containing protein</fullName>
    </recommendedName>
</protein>
<feature type="domain" description="VanZ-like" evidence="2">
    <location>
        <begin position="36"/>
        <end position="149"/>
    </location>
</feature>
<proteinExistence type="predicted"/>
<dbReference type="RefSeq" id="WP_185985932.1">
    <property type="nucleotide sequence ID" value="NZ_BAAALZ010000003.1"/>
</dbReference>
<feature type="transmembrane region" description="Helical" evidence="1">
    <location>
        <begin position="24"/>
        <end position="42"/>
    </location>
</feature>
<name>A0A852QZ22_9MICO</name>
<feature type="transmembrane region" description="Helical" evidence="1">
    <location>
        <begin position="133"/>
        <end position="150"/>
    </location>
</feature>
<organism evidence="3 4">
    <name type="scientific">Leucobacter aridicollis</name>
    <dbReference type="NCBI Taxonomy" id="283878"/>
    <lineage>
        <taxon>Bacteria</taxon>
        <taxon>Bacillati</taxon>
        <taxon>Actinomycetota</taxon>
        <taxon>Actinomycetes</taxon>
        <taxon>Micrococcales</taxon>
        <taxon>Microbacteriaceae</taxon>
        <taxon>Leucobacter</taxon>
    </lineage>
</organism>
<dbReference type="InterPro" id="IPR006976">
    <property type="entry name" value="VanZ-like"/>
</dbReference>
<dbReference type="Proteomes" id="UP000586095">
    <property type="component" value="Unassembled WGS sequence"/>
</dbReference>
<evidence type="ECO:0000256" key="1">
    <source>
        <dbReference type="SAM" id="Phobius"/>
    </source>
</evidence>